<dbReference type="EMBL" id="AP008230">
    <property type="protein sequence ID" value="BAE83956.1"/>
    <property type="molecule type" value="Genomic_DNA"/>
</dbReference>
<organism evidence="2 3">
    <name type="scientific">Desulfitobacterium hafniense (strain Y51)</name>
    <dbReference type="NCBI Taxonomy" id="138119"/>
    <lineage>
        <taxon>Bacteria</taxon>
        <taxon>Bacillati</taxon>
        <taxon>Bacillota</taxon>
        <taxon>Clostridia</taxon>
        <taxon>Eubacteriales</taxon>
        <taxon>Desulfitobacteriaceae</taxon>
        <taxon>Desulfitobacterium</taxon>
    </lineage>
</organism>
<dbReference type="RefSeq" id="WP_011460125.1">
    <property type="nucleotide sequence ID" value="NC_007907.1"/>
</dbReference>
<dbReference type="eggNOG" id="COG1196">
    <property type="taxonomic scope" value="Bacteria"/>
</dbReference>
<feature type="coiled-coil region" evidence="1">
    <location>
        <begin position="243"/>
        <end position="277"/>
    </location>
</feature>
<sequence>MSDTTKPYSVRTSDEVKADVAALVEKTGLSQTELFSAMVSHYKANVLNSSDAEQTEDMQQLRYHLSHTETIFINLTQKLHDLKESFGERIEKEKQLHQSVIGQIEFGRQQAEAERDRAREDLAGIQAQIKELTERNAELESVNKSNRITIELLTTQNEAFEAKVGAVAEMESEIKALREQLASEQKKAEKLQAEVEHCLRSLESREQTIATMEKSHAAELTSAQKMAELQIHASTVEANNRVLEATTKIKDEYVAKIETLQERIHTLTTRVHELELLK</sequence>
<proteinExistence type="predicted"/>
<name>Q24VI6_DESHY</name>
<keyword evidence="1" id="KW-0175">Coiled coil</keyword>
<protein>
    <submittedName>
        <fullName evidence="2">Uncharacterized protein</fullName>
    </submittedName>
</protein>
<accession>Q24VI6</accession>
<evidence type="ECO:0000313" key="3">
    <source>
        <dbReference type="Proteomes" id="UP000001946"/>
    </source>
</evidence>
<evidence type="ECO:0000313" key="2">
    <source>
        <dbReference type="EMBL" id="BAE83956.1"/>
    </source>
</evidence>
<gene>
    <name evidence="2" type="ordered locus">DSY2167</name>
</gene>
<dbReference type="Proteomes" id="UP000001946">
    <property type="component" value="Chromosome"/>
</dbReference>
<dbReference type="HOGENOM" id="CLU_1000134_0_0_9"/>
<evidence type="ECO:0000256" key="1">
    <source>
        <dbReference type="SAM" id="Coils"/>
    </source>
</evidence>
<dbReference type="KEGG" id="dsy:DSY2167"/>
<dbReference type="STRING" id="138119.DSY2167"/>
<keyword evidence="3" id="KW-1185">Reference proteome</keyword>
<reference evidence="2 3" key="1">
    <citation type="journal article" date="2006" name="J. Bacteriol.">
        <title>Complete genome sequence of the dehalorespiring bacterium Desulfitobacterium hafniense Y51 and comparison with Dehalococcoides ethenogenes 195.</title>
        <authorList>
            <person name="Nonaka H."/>
            <person name="Keresztes G."/>
            <person name="Shinoda Y."/>
            <person name="Ikenaga Y."/>
            <person name="Abe M."/>
            <person name="Naito K."/>
            <person name="Inatomi K."/>
            <person name="Furukawa K."/>
            <person name="Inui M."/>
            <person name="Yukawa H."/>
        </authorList>
    </citation>
    <scope>NUCLEOTIDE SEQUENCE [LARGE SCALE GENOMIC DNA]</scope>
    <source>
        <strain evidence="2 3">Y51</strain>
    </source>
</reference>
<dbReference type="AlphaFoldDB" id="Q24VI6"/>
<feature type="coiled-coil region" evidence="1">
    <location>
        <begin position="108"/>
        <end position="201"/>
    </location>
</feature>